<accession>A0A4R6LU90</accession>
<dbReference type="EMBL" id="SNWX01000006">
    <property type="protein sequence ID" value="TDO92247.1"/>
    <property type="molecule type" value="Genomic_DNA"/>
</dbReference>
<dbReference type="AlphaFoldDB" id="A0A4R6LU90"/>
<evidence type="ECO:0000256" key="1">
    <source>
        <dbReference type="SAM" id="Phobius"/>
    </source>
</evidence>
<keyword evidence="1" id="KW-1133">Transmembrane helix</keyword>
<dbReference type="RefSeq" id="WP_133514491.1">
    <property type="nucleotide sequence ID" value="NZ_SNWX01000006.1"/>
</dbReference>
<feature type="transmembrane region" description="Helical" evidence="1">
    <location>
        <begin position="15"/>
        <end position="36"/>
    </location>
</feature>
<evidence type="ECO:0000313" key="2">
    <source>
        <dbReference type="EMBL" id="TDO92247.1"/>
    </source>
</evidence>
<evidence type="ECO:0000313" key="3">
    <source>
        <dbReference type="Proteomes" id="UP000295064"/>
    </source>
</evidence>
<dbReference type="Proteomes" id="UP000295064">
    <property type="component" value="Unassembled WGS sequence"/>
</dbReference>
<sequence length="153" mass="17237">MRVNNSNGLTLIETVIALTLVVVLVTAFAGAMATGLRSEKNTNDLDRAINFSASIYEYFNQKFELVLSNIELNSNSYDNSLENFKNEIDNGQFNNIYDSHTENLDYDSDNSKILIEKINEDLKLYKVKLIIAWNSGNGNSSYKLESIFGDSDE</sequence>
<protein>
    <recommendedName>
        <fullName evidence="4">Prepilin-type N-terminal cleavage/methylation domain-containing protein</fullName>
    </recommendedName>
</protein>
<comment type="caution">
    <text evidence="2">The sequence shown here is derived from an EMBL/GenBank/DDBJ whole genome shotgun (WGS) entry which is preliminary data.</text>
</comment>
<name>A0A4R6LU90_9FIRM</name>
<keyword evidence="1" id="KW-0472">Membrane</keyword>
<keyword evidence="1" id="KW-0812">Transmembrane</keyword>
<proteinExistence type="predicted"/>
<gene>
    <name evidence="2" type="ORF">DFR79_10660</name>
</gene>
<evidence type="ECO:0008006" key="4">
    <source>
        <dbReference type="Google" id="ProtNLM"/>
    </source>
</evidence>
<dbReference type="OrthoDB" id="9926073at2"/>
<organism evidence="2 3">
    <name type="scientific">Halanaerobium saccharolyticum</name>
    <dbReference type="NCBI Taxonomy" id="43595"/>
    <lineage>
        <taxon>Bacteria</taxon>
        <taxon>Bacillati</taxon>
        <taxon>Bacillota</taxon>
        <taxon>Clostridia</taxon>
        <taxon>Halanaerobiales</taxon>
        <taxon>Halanaerobiaceae</taxon>
        <taxon>Halanaerobium</taxon>
    </lineage>
</organism>
<reference evidence="2 3" key="1">
    <citation type="submission" date="2019-03" db="EMBL/GenBank/DDBJ databases">
        <title>Subsurface microbial communities from deep shales in Ohio and West Virginia, USA.</title>
        <authorList>
            <person name="Wrighton K."/>
        </authorList>
    </citation>
    <scope>NUCLEOTIDE SEQUENCE [LARGE SCALE GENOMIC DNA]</scope>
    <source>
        <strain evidence="2 3">MA284_T2</strain>
    </source>
</reference>